<accession>A0A644Z0V8</accession>
<comment type="caution">
    <text evidence="1">The sequence shown here is derived from an EMBL/GenBank/DDBJ whole genome shotgun (WGS) entry which is preliminary data.</text>
</comment>
<dbReference type="AlphaFoldDB" id="A0A644Z0V8"/>
<dbReference type="EMBL" id="VSSQ01006899">
    <property type="protein sequence ID" value="MPM34189.1"/>
    <property type="molecule type" value="Genomic_DNA"/>
</dbReference>
<evidence type="ECO:0008006" key="2">
    <source>
        <dbReference type="Google" id="ProtNLM"/>
    </source>
</evidence>
<reference evidence="1" key="1">
    <citation type="submission" date="2019-08" db="EMBL/GenBank/DDBJ databases">
        <authorList>
            <person name="Kucharzyk K."/>
            <person name="Murdoch R.W."/>
            <person name="Higgins S."/>
            <person name="Loffler F."/>
        </authorList>
    </citation>
    <scope>NUCLEOTIDE SEQUENCE</scope>
</reference>
<name>A0A644Z0V8_9ZZZZ</name>
<proteinExistence type="predicted"/>
<protein>
    <recommendedName>
        <fullName evidence="2">Glycosyl transferase family 1 domain-containing protein</fullName>
    </recommendedName>
</protein>
<organism evidence="1">
    <name type="scientific">bioreactor metagenome</name>
    <dbReference type="NCBI Taxonomy" id="1076179"/>
    <lineage>
        <taxon>unclassified sequences</taxon>
        <taxon>metagenomes</taxon>
        <taxon>ecological metagenomes</taxon>
    </lineage>
</organism>
<dbReference type="SUPFAM" id="SSF53756">
    <property type="entry name" value="UDP-Glycosyltransferase/glycogen phosphorylase"/>
    <property type="match status" value="1"/>
</dbReference>
<gene>
    <name evidence="1" type="ORF">SDC9_80771</name>
</gene>
<evidence type="ECO:0000313" key="1">
    <source>
        <dbReference type="EMBL" id="MPM34189.1"/>
    </source>
</evidence>
<dbReference type="Gene3D" id="3.40.50.2000">
    <property type="entry name" value="Glycogen Phosphorylase B"/>
    <property type="match status" value="1"/>
</dbReference>
<sequence length="403" mass="46874">MYLLSDAKYKTDAPWEKSFTYRLRKLGYGRKTGRKNVVYIYERPDTSTFRYRVYNVCKSLETSEVWNGTYFYGCSELDDIYPFTNLIDLVVIVRHRWTFELEKAILNFKNRNIKIVFDTDDLIFSIKYLPLLINTLAIQVKSGEEALRWDLDTGYENYCSIVSRIYLTALRAEAFITTNEYLGSKITELFNKPFNIIPNYLNNQQEKLSEKYYLEKSSSESVKPFVIGYFSGSPSHKNDFLSIAAELKKLLDDFPNIILRIVGFIELPLEMSELRNIGRIQTLPLQNFLELQKSIAEADVNIVPLIENEFTNCKSELKFFEASIVGTVTCAAPTFIFKNVIKNGENGYLCSQGEWYDTIKQLYTKGIPKEVCINAYKFRSEKYGSDKQTRLIEDVFNKIYMGK</sequence>